<dbReference type="GO" id="GO:0015628">
    <property type="term" value="P:protein secretion by the type II secretion system"/>
    <property type="evidence" value="ECO:0007669"/>
    <property type="project" value="TreeGrafter"/>
</dbReference>
<dbReference type="OrthoDB" id="981124at2"/>
<dbReference type="RefSeq" id="WP_093367598.1">
    <property type="nucleotide sequence ID" value="NZ_FNCW01000005.1"/>
</dbReference>
<dbReference type="PANTHER" id="PTHR21180">
    <property type="entry name" value="ENDONUCLEASE/EXONUCLEASE/PHOSPHATASE FAMILY DOMAIN-CONTAINING PROTEIN 1"/>
    <property type="match status" value="1"/>
</dbReference>
<keyword evidence="1" id="KW-0812">Transmembrane</keyword>
<dbReference type="EMBL" id="FNCW01000005">
    <property type="protein sequence ID" value="SDG71583.1"/>
    <property type="molecule type" value="Genomic_DNA"/>
</dbReference>
<dbReference type="Pfam" id="PF12836">
    <property type="entry name" value="HHH_3"/>
    <property type="match status" value="2"/>
</dbReference>
<reference evidence="2 3" key="1">
    <citation type="submission" date="2016-10" db="EMBL/GenBank/DDBJ databases">
        <authorList>
            <person name="de Groot N.N."/>
        </authorList>
    </citation>
    <scope>NUCLEOTIDE SEQUENCE [LARGE SCALE GENOMIC DNA]</scope>
    <source>
        <strain evidence="2 3">DSM 19803</strain>
    </source>
</reference>
<feature type="transmembrane region" description="Helical" evidence="1">
    <location>
        <begin position="20"/>
        <end position="37"/>
    </location>
</feature>
<evidence type="ECO:0000256" key="1">
    <source>
        <dbReference type="SAM" id="Phobius"/>
    </source>
</evidence>
<name>A0A1G7WHX7_9FLAO</name>
<keyword evidence="1" id="KW-1133">Transmembrane helix</keyword>
<proteinExistence type="predicted"/>
<sequence>MNSNRKFRFGYTKGDRNGIFVFCLILMLGIALHYWNLNSISPSENSSRLSKVEDSLQRLVDSLKNKQSLDHQRSIYPFNPNFITDYKGYTLEMTVEQIDRLLKFRAQGYWINSKAQFQQVTQVSDEWMSEYSPYFKFPDWVLAAENRKPKLSKRQVLSYAEKKDLNLVTESDLIEVSGIGESLAGRIISYREKLGGFVDIIQLKDVYGLKAEVIQNLEERIVLKTPVEIEKRDINSSSVLELSELPYFDYEMARAIVNFIKLREGISSFEELSKIEDFPKYKLDRIQLYLEIKE</sequence>
<dbReference type="STRING" id="470826.SAMN04488027_105249"/>
<dbReference type="InterPro" id="IPR051675">
    <property type="entry name" value="Endo/Exo/Phosphatase_dom_1"/>
</dbReference>
<dbReference type="GO" id="GO:0015627">
    <property type="term" value="C:type II protein secretion system complex"/>
    <property type="evidence" value="ECO:0007669"/>
    <property type="project" value="TreeGrafter"/>
</dbReference>
<organism evidence="2 3">
    <name type="scientific">Psychroflexus sediminis</name>
    <dbReference type="NCBI Taxonomy" id="470826"/>
    <lineage>
        <taxon>Bacteria</taxon>
        <taxon>Pseudomonadati</taxon>
        <taxon>Bacteroidota</taxon>
        <taxon>Flavobacteriia</taxon>
        <taxon>Flavobacteriales</taxon>
        <taxon>Flavobacteriaceae</taxon>
        <taxon>Psychroflexus</taxon>
    </lineage>
</organism>
<protein>
    <submittedName>
        <fullName evidence="2">DNA uptake protein ComE</fullName>
    </submittedName>
</protein>
<dbReference type="AlphaFoldDB" id="A0A1G7WHX7"/>
<dbReference type="InterPro" id="IPR010994">
    <property type="entry name" value="RuvA_2-like"/>
</dbReference>
<dbReference type="SUPFAM" id="SSF47781">
    <property type="entry name" value="RuvA domain 2-like"/>
    <property type="match status" value="2"/>
</dbReference>
<dbReference type="Proteomes" id="UP000199296">
    <property type="component" value="Unassembled WGS sequence"/>
</dbReference>
<keyword evidence="3" id="KW-1185">Reference proteome</keyword>
<evidence type="ECO:0000313" key="3">
    <source>
        <dbReference type="Proteomes" id="UP000199296"/>
    </source>
</evidence>
<keyword evidence="1" id="KW-0472">Membrane</keyword>
<evidence type="ECO:0000313" key="2">
    <source>
        <dbReference type="EMBL" id="SDG71583.1"/>
    </source>
</evidence>
<dbReference type="Gene3D" id="1.10.150.280">
    <property type="entry name" value="AF1531-like domain"/>
    <property type="match status" value="1"/>
</dbReference>
<gene>
    <name evidence="2" type="ORF">SAMN04488027_105249</name>
</gene>
<accession>A0A1G7WHX7</accession>
<dbReference type="PANTHER" id="PTHR21180:SF32">
    <property type="entry name" value="ENDONUCLEASE_EXONUCLEASE_PHOSPHATASE FAMILY DOMAIN-CONTAINING PROTEIN 1"/>
    <property type="match status" value="1"/>
</dbReference>